<evidence type="ECO:0000313" key="2">
    <source>
        <dbReference type="EMBL" id="MPC70757.1"/>
    </source>
</evidence>
<proteinExistence type="predicted"/>
<keyword evidence="3" id="KW-1185">Reference proteome</keyword>
<name>A0A5B7HNH2_PORTR</name>
<organism evidence="2 3">
    <name type="scientific">Portunus trituberculatus</name>
    <name type="common">Swimming crab</name>
    <name type="synonym">Neptunus trituberculatus</name>
    <dbReference type="NCBI Taxonomy" id="210409"/>
    <lineage>
        <taxon>Eukaryota</taxon>
        <taxon>Metazoa</taxon>
        <taxon>Ecdysozoa</taxon>
        <taxon>Arthropoda</taxon>
        <taxon>Crustacea</taxon>
        <taxon>Multicrustacea</taxon>
        <taxon>Malacostraca</taxon>
        <taxon>Eumalacostraca</taxon>
        <taxon>Eucarida</taxon>
        <taxon>Decapoda</taxon>
        <taxon>Pleocyemata</taxon>
        <taxon>Brachyura</taxon>
        <taxon>Eubrachyura</taxon>
        <taxon>Portunoidea</taxon>
        <taxon>Portunidae</taxon>
        <taxon>Portuninae</taxon>
        <taxon>Portunus</taxon>
    </lineage>
</organism>
<dbReference type="AlphaFoldDB" id="A0A5B7HNH2"/>
<feature type="compositionally biased region" description="Low complexity" evidence="1">
    <location>
        <begin position="40"/>
        <end position="52"/>
    </location>
</feature>
<reference evidence="2 3" key="1">
    <citation type="submission" date="2019-05" db="EMBL/GenBank/DDBJ databases">
        <title>Another draft genome of Portunus trituberculatus and its Hox gene families provides insights of decapod evolution.</title>
        <authorList>
            <person name="Jeong J.-H."/>
            <person name="Song I."/>
            <person name="Kim S."/>
            <person name="Choi T."/>
            <person name="Kim D."/>
            <person name="Ryu S."/>
            <person name="Kim W."/>
        </authorList>
    </citation>
    <scope>NUCLEOTIDE SEQUENCE [LARGE SCALE GENOMIC DNA]</scope>
    <source>
        <tissue evidence="2">Muscle</tissue>
    </source>
</reference>
<evidence type="ECO:0000256" key="1">
    <source>
        <dbReference type="SAM" id="MobiDB-lite"/>
    </source>
</evidence>
<dbReference type="Proteomes" id="UP000324222">
    <property type="component" value="Unassembled WGS sequence"/>
</dbReference>
<comment type="caution">
    <text evidence="2">The sequence shown here is derived from an EMBL/GenBank/DDBJ whole genome shotgun (WGS) entry which is preliminary data.</text>
</comment>
<evidence type="ECO:0000313" key="3">
    <source>
        <dbReference type="Proteomes" id="UP000324222"/>
    </source>
</evidence>
<feature type="region of interest" description="Disordered" evidence="1">
    <location>
        <begin position="1"/>
        <end position="52"/>
    </location>
</feature>
<sequence length="52" mass="5672">MGGGAAFHRVNRRIRRPAARDQPTLGHGGRFFVDRPTRPQAPGLLPQLALPS</sequence>
<dbReference type="EMBL" id="VSRR010031650">
    <property type="protein sequence ID" value="MPC70757.1"/>
    <property type="molecule type" value="Genomic_DNA"/>
</dbReference>
<accession>A0A5B7HNH2</accession>
<gene>
    <name evidence="2" type="ORF">E2C01_065014</name>
</gene>
<protein>
    <submittedName>
        <fullName evidence="2">Uncharacterized protein</fullName>
    </submittedName>
</protein>